<feature type="compositionally biased region" description="Basic and acidic residues" evidence="1">
    <location>
        <begin position="547"/>
        <end position="564"/>
    </location>
</feature>
<dbReference type="InParanoid" id="A0A1S3JVT7"/>
<dbReference type="GeneID" id="106173761"/>
<proteinExistence type="predicted"/>
<organism evidence="2 3">
    <name type="scientific">Lingula anatina</name>
    <name type="common">Brachiopod</name>
    <name type="synonym">Lingula unguis</name>
    <dbReference type="NCBI Taxonomy" id="7574"/>
    <lineage>
        <taxon>Eukaryota</taxon>
        <taxon>Metazoa</taxon>
        <taxon>Spiralia</taxon>
        <taxon>Lophotrochozoa</taxon>
        <taxon>Brachiopoda</taxon>
        <taxon>Linguliformea</taxon>
        <taxon>Lingulata</taxon>
        <taxon>Lingulida</taxon>
        <taxon>Linguloidea</taxon>
        <taxon>Lingulidae</taxon>
        <taxon>Lingula</taxon>
    </lineage>
</organism>
<feature type="compositionally biased region" description="Basic and acidic residues" evidence="1">
    <location>
        <begin position="478"/>
        <end position="488"/>
    </location>
</feature>
<sequence>MMHKTDRGTQHKDEDAIFPKALRYADFLVKHGAKVKLHRQSTFLTTTTDPSAAFKQRNEAKKVKEDSRKAVSSAETSDSSGSNPSTTKEGNSLADSKSRFPILGPTRQDTQLYFKRRHKTRMPLPGFGYCRLTFEDLKKELGIKNEKENAKDTFRQSRPFHHERSNTLQHIPSARNLITTNEVQTLTRSLPNLVVSTTDNALDSKRELDNSSNSLVPRKVTREKTLYPSIHGYHPRSFSPTYKRLIHAKDTLHCEMKDRLQEIKRIKTARTAENFYKKYLNETNDEDLAVIRTMEFMQSVDSEITADASETEPRAISLRTPMPERVFKFDKSIFDLSLHIFLPQGDNKEPLDNMESDDNIESRKGLPKRSNSHLLVKSNDRNILKPLSESQLKVRHKPQKSRNKSPKKLPKREIMSPECDEPLLKDDVETLMSKQADPYFSDAGNEAPDSETQEGSTEVKKDDPVKKSKAMKVKSRKKVDTKPEEPHLPKLTIASDFDALIEEHSKHPKVSLHHTDKVNNPSSKSGQVEDVSAENLLTTHETQNSQTERKESGVADDKTAEVKKEKKKMNPPPKPQSLADNKLIFDRQKAKAVTKLARMSNLTAEEANDLWLTRDAKILGNKYIDQYNKTAFGSDSESDDDDK</sequence>
<protein>
    <submittedName>
        <fullName evidence="3">Uncharacterized protein LOC106173761 isoform X1</fullName>
    </submittedName>
</protein>
<feature type="compositionally biased region" description="Polar residues" evidence="1">
    <location>
        <begin position="535"/>
        <end position="546"/>
    </location>
</feature>
<evidence type="ECO:0000313" key="3">
    <source>
        <dbReference type="RefSeq" id="XP_013414407.1"/>
    </source>
</evidence>
<feature type="compositionally biased region" description="Basic residues" evidence="1">
    <location>
        <begin position="393"/>
        <end position="410"/>
    </location>
</feature>
<dbReference type="Proteomes" id="UP000085678">
    <property type="component" value="Unplaced"/>
</dbReference>
<dbReference type="OrthoDB" id="6080610at2759"/>
<evidence type="ECO:0000313" key="2">
    <source>
        <dbReference type="Proteomes" id="UP000085678"/>
    </source>
</evidence>
<dbReference type="AlphaFoldDB" id="A0A1S3JVT7"/>
<dbReference type="RefSeq" id="XP_013414407.1">
    <property type="nucleotide sequence ID" value="XM_013558953.1"/>
</dbReference>
<feature type="region of interest" description="Disordered" evidence="1">
    <location>
        <begin position="438"/>
        <end position="492"/>
    </location>
</feature>
<keyword evidence="2" id="KW-1185">Reference proteome</keyword>
<feature type="compositionally biased region" description="Basic and acidic residues" evidence="1">
    <location>
        <begin position="56"/>
        <end position="69"/>
    </location>
</feature>
<feature type="compositionally biased region" description="Basic residues" evidence="1">
    <location>
        <begin position="467"/>
        <end position="477"/>
    </location>
</feature>
<gene>
    <name evidence="3" type="primary">LOC106173761</name>
</gene>
<feature type="region of interest" description="Disordered" evidence="1">
    <location>
        <begin position="54"/>
        <end position="104"/>
    </location>
</feature>
<evidence type="ECO:0000256" key="1">
    <source>
        <dbReference type="SAM" id="MobiDB-lite"/>
    </source>
</evidence>
<feature type="region of interest" description="Disordered" evidence="1">
    <location>
        <begin position="504"/>
        <end position="583"/>
    </location>
</feature>
<feature type="compositionally biased region" description="Polar residues" evidence="1">
    <location>
        <begin position="73"/>
        <end position="95"/>
    </location>
</feature>
<name>A0A1S3JVT7_LINAN</name>
<feature type="compositionally biased region" description="Basic and acidic residues" evidence="1">
    <location>
        <begin position="457"/>
        <end position="466"/>
    </location>
</feature>
<feature type="region of interest" description="Disordered" evidence="1">
    <location>
        <begin position="345"/>
        <end position="422"/>
    </location>
</feature>
<reference evidence="3" key="1">
    <citation type="submission" date="2025-08" db="UniProtKB">
        <authorList>
            <consortium name="RefSeq"/>
        </authorList>
    </citation>
    <scope>IDENTIFICATION</scope>
    <source>
        <tissue evidence="3">Gonads</tissue>
    </source>
</reference>
<accession>A0A1S3JVT7</accession>